<proteinExistence type="predicted"/>
<name>A0A484LRS5_9ASTE</name>
<reference evidence="1 2" key="1">
    <citation type="submission" date="2018-04" db="EMBL/GenBank/DDBJ databases">
        <authorList>
            <person name="Vogel A."/>
        </authorList>
    </citation>
    <scope>NUCLEOTIDE SEQUENCE [LARGE SCALE GENOMIC DNA]</scope>
</reference>
<gene>
    <name evidence="1" type="ORF">CCAM_LOCUS20713</name>
</gene>
<keyword evidence="2" id="KW-1185">Reference proteome</keyword>
<accession>A0A484LRS5</accession>
<dbReference type="AlphaFoldDB" id="A0A484LRS5"/>
<evidence type="ECO:0000313" key="1">
    <source>
        <dbReference type="EMBL" id="VFQ78937.1"/>
    </source>
</evidence>
<dbReference type="EMBL" id="OOIL02001879">
    <property type="protein sequence ID" value="VFQ78937.1"/>
    <property type="molecule type" value="Genomic_DNA"/>
</dbReference>
<organism evidence="1 2">
    <name type="scientific">Cuscuta campestris</name>
    <dbReference type="NCBI Taxonomy" id="132261"/>
    <lineage>
        <taxon>Eukaryota</taxon>
        <taxon>Viridiplantae</taxon>
        <taxon>Streptophyta</taxon>
        <taxon>Embryophyta</taxon>
        <taxon>Tracheophyta</taxon>
        <taxon>Spermatophyta</taxon>
        <taxon>Magnoliopsida</taxon>
        <taxon>eudicotyledons</taxon>
        <taxon>Gunneridae</taxon>
        <taxon>Pentapetalae</taxon>
        <taxon>asterids</taxon>
        <taxon>lamiids</taxon>
        <taxon>Solanales</taxon>
        <taxon>Convolvulaceae</taxon>
        <taxon>Cuscuteae</taxon>
        <taxon>Cuscuta</taxon>
        <taxon>Cuscuta subgen. Grammica</taxon>
        <taxon>Cuscuta sect. Cleistogrammica</taxon>
    </lineage>
</organism>
<sequence length="77" mass="9005">MCACEALRMENWIVVVQVRVHSFLPKTPLFLLLLLQFTEIPQQENESDARTRNPEVDYYGTQTFESHGGRFLARHLI</sequence>
<dbReference type="Proteomes" id="UP000595140">
    <property type="component" value="Unassembled WGS sequence"/>
</dbReference>
<protein>
    <submittedName>
        <fullName evidence="1">Uncharacterized protein</fullName>
    </submittedName>
</protein>
<evidence type="ECO:0000313" key="2">
    <source>
        <dbReference type="Proteomes" id="UP000595140"/>
    </source>
</evidence>